<sequence>MYAVRLWPAGGHHSFSNLPLLLLICISAILLLCARTSAAPFDLFNGDISQQIIIIDDDQQAPFIGTEPKASVESSENDQEPFPGDASQFPWPHASKTLRTMLEALDVMQSDYFSLWQATWPTGIDWTKAVVNTHILSVLSLLSSTLGFTSDEPWYGCYDEAAMSTENLISYYFQQTSAFWHGENFFGIRLQAYDDMLWVVLEWLESIKFQNLHSELHFGRHPNSKLTPHHSWHGTQYRAPAAHRARVFYDLAVRGWDTQLCGGGMIWSPWLTPYKNAITNELFIAASIDMYLYFPGDPIDSPIVESQLQENGFVSLPRDPIHLDAAITAYKWLKSSKMTGANGLYADGFHIHGWTPNDPGTGKCDVLNTMVYTYNQGVILSGLRGLWLATGDRRYLEDGHDLVRNVIKATGWPAKSDNTWHGLGRAGVLEDACDSTGLCSQDGQTFKGIFFHHFAEFCRQISPQEKRMLSDPALHKSASGNNTSEQERRNTFGWHQRICASYLQWLEHNAYAASVTKNEKGLYGMWWGPKYPDGELNSSDSAVVLPHGAVDYSNSDPPINRASPDLALLQAKGNRTYFAKEVHSDIFGDQLRPITHEFQDIAASKPEEGDAGTGPNVAKAVKDVNDRGRGRTLETQSGALAVFKALYQWQTTPSLRR</sequence>
<accession>A0A022WAG8</accession>
<keyword evidence="2" id="KW-0732">Signal</keyword>
<feature type="region of interest" description="Disordered" evidence="1">
    <location>
        <begin position="68"/>
        <end position="88"/>
    </location>
</feature>
<dbReference type="Pfam" id="PF03663">
    <property type="entry name" value="Glyco_hydro_76"/>
    <property type="match status" value="1"/>
</dbReference>
<proteinExistence type="predicted"/>
<feature type="signal peptide" evidence="2">
    <location>
        <begin position="1"/>
        <end position="38"/>
    </location>
</feature>
<evidence type="ECO:0000256" key="1">
    <source>
        <dbReference type="SAM" id="MobiDB-lite"/>
    </source>
</evidence>
<dbReference type="InterPro" id="IPR008928">
    <property type="entry name" value="6-hairpin_glycosidase_sf"/>
</dbReference>
<dbReference type="OrthoDB" id="4104179at2759"/>
<dbReference type="EMBL" id="KK207751">
    <property type="protein sequence ID" value="EZF55425.1"/>
    <property type="molecule type" value="Genomic_DNA"/>
</dbReference>
<evidence type="ECO:0008006" key="4">
    <source>
        <dbReference type="Google" id="ProtNLM"/>
    </source>
</evidence>
<dbReference type="InterPro" id="IPR005198">
    <property type="entry name" value="Glyco_hydro_76"/>
</dbReference>
<protein>
    <recommendedName>
        <fullName evidence="4">Glycosyl hydrolase</fullName>
    </recommendedName>
</protein>
<reference evidence="3" key="1">
    <citation type="submission" date="2014-02" db="EMBL/GenBank/DDBJ databases">
        <title>The Genome Sequence of Trichophyton rubrum (morphotype fischeri) CBS 288.86.</title>
        <authorList>
            <consortium name="The Broad Institute Genomics Platform"/>
            <person name="Cuomo C.A."/>
            <person name="White T.C."/>
            <person name="Graser Y."/>
            <person name="Martinez-Rossi N."/>
            <person name="Heitman J."/>
            <person name="Young S.K."/>
            <person name="Zeng Q."/>
            <person name="Gargeya S."/>
            <person name="Abouelleil A."/>
            <person name="Alvarado L."/>
            <person name="Chapman S.B."/>
            <person name="Gainer-Dewar J."/>
            <person name="Goldberg J."/>
            <person name="Griggs A."/>
            <person name="Gujja S."/>
            <person name="Hansen M."/>
            <person name="Howarth C."/>
            <person name="Imamovic A."/>
            <person name="Larimer J."/>
            <person name="Martinez D."/>
            <person name="Murphy C."/>
            <person name="Pearson M.D."/>
            <person name="Persinoti G."/>
            <person name="Poon T."/>
            <person name="Priest M."/>
            <person name="Roberts A.D."/>
            <person name="Saif S."/>
            <person name="Shea T.D."/>
            <person name="Sykes S.N."/>
            <person name="Wortman J."/>
            <person name="Nusbaum C."/>
            <person name="Birren B."/>
        </authorList>
    </citation>
    <scope>NUCLEOTIDE SEQUENCE [LARGE SCALE GENOMIC DNA]</scope>
    <source>
        <strain evidence="3">CBS 288.86</strain>
    </source>
</reference>
<dbReference type="PANTHER" id="PTHR47791">
    <property type="entry name" value="MEIOTICALLY UP-REGULATED GENE 191 PROTEIN"/>
    <property type="match status" value="1"/>
</dbReference>
<dbReference type="PANTHER" id="PTHR47791:SF2">
    <property type="entry name" value="ENDO MANNANASE, GH76 FAMILY (EUROFUNG)"/>
    <property type="match status" value="1"/>
</dbReference>
<dbReference type="GO" id="GO:0005975">
    <property type="term" value="P:carbohydrate metabolic process"/>
    <property type="evidence" value="ECO:0007669"/>
    <property type="project" value="InterPro"/>
</dbReference>
<name>A0A022WAG8_TRIRU</name>
<dbReference type="Gene3D" id="1.50.10.20">
    <property type="match status" value="1"/>
</dbReference>
<dbReference type="AlphaFoldDB" id="A0A022WAG8"/>
<organism evidence="3">
    <name type="scientific">Trichophyton rubrum CBS 288.86</name>
    <dbReference type="NCBI Taxonomy" id="1215330"/>
    <lineage>
        <taxon>Eukaryota</taxon>
        <taxon>Fungi</taxon>
        <taxon>Dikarya</taxon>
        <taxon>Ascomycota</taxon>
        <taxon>Pezizomycotina</taxon>
        <taxon>Eurotiomycetes</taxon>
        <taxon>Eurotiomycetidae</taxon>
        <taxon>Onygenales</taxon>
        <taxon>Arthrodermataceae</taxon>
        <taxon>Trichophyton</taxon>
    </lineage>
</organism>
<dbReference type="Proteomes" id="UP000023758">
    <property type="component" value="Unassembled WGS sequence"/>
</dbReference>
<dbReference type="SUPFAM" id="SSF48208">
    <property type="entry name" value="Six-hairpin glycosidases"/>
    <property type="match status" value="1"/>
</dbReference>
<evidence type="ECO:0000256" key="2">
    <source>
        <dbReference type="SAM" id="SignalP"/>
    </source>
</evidence>
<feature type="chain" id="PRO_5001508234" description="Glycosyl hydrolase" evidence="2">
    <location>
        <begin position="39"/>
        <end position="657"/>
    </location>
</feature>
<dbReference type="HOGENOM" id="CLU_021766_1_0_1"/>
<dbReference type="InterPro" id="IPR053169">
    <property type="entry name" value="MUG_Protein"/>
</dbReference>
<evidence type="ECO:0000313" key="3">
    <source>
        <dbReference type="EMBL" id="EZF55425.1"/>
    </source>
</evidence>
<gene>
    <name evidence="3" type="ORF">H103_02055</name>
</gene>